<name>A0A1E3KG20_9TREE</name>
<sequence>MSDNITRISTGSVDTITKFVVLDTSLEENRDLKSAVRRITTGDPDFIEGEDVEVTVTRQPGTDYATVTYPGWPAESEE</sequence>
<comment type="caution">
    <text evidence="1">The sequence shown here is derived from an EMBL/GenBank/DDBJ whole genome shotgun (WGS) entry which is preliminary data.</text>
</comment>
<protein>
    <submittedName>
        <fullName evidence="1">Uncharacterized protein</fullName>
    </submittedName>
</protein>
<dbReference type="Proteomes" id="UP000095149">
    <property type="component" value="Unassembled WGS sequence"/>
</dbReference>
<dbReference type="EMBL" id="MEKH01000001">
    <property type="protein sequence ID" value="ODO11242.1"/>
    <property type="molecule type" value="Genomic_DNA"/>
</dbReference>
<dbReference type="AlphaFoldDB" id="A0A1E3KG20"/>
<evidence type="ECO:0000313" key="2">
    <source>
        <dbReference type="Proteomes" id="UP000095149"/>
    </source>
</evidence>
<gene>
    <name evidence="1" type="ORF">I350_00017</name>
</gene>
<proteinExistence type="predicted"/>
<organism evidence="1 2">
    <name type="scientific">Cryptococcus amylolentus CBS 6273</name>
    <dbReference type="NCBI Taxonomy" id="1296118"/>
    <lineage>
        <taxon>Eukaryota</taxon>
        <taxon>Fungi</taxon>
        <taxon>Dikarya</taxon>
        <taxon>Basidiomycota</taxon>
        <taxon>Agaricomycotina</taxon>
        <taxon>Tremellomycetes</taxon>
        <taxon>Tremellales</taxon>
        <taxon>Cryptococcaceae</taxon>
        <taxon>Cryptococcus</taxon>
    </lineage>
</organism>
<evidence type="ECO:0000313" key="1">
    <source>
        <dbReference type="EMBL" id="ODO11242.1"/>
    </source>
</evidence>
<reference evidence="1 2" key="1">
    <citation type="submission" date="2016-06" db="EMBL/GenBank/DDBJ databases">
        <title>Evolution of pathogenesis and genome organization in the Tremellales.</title>
        <authorList>
            <person name="Cuomo C."/>
            <person name="Litvintseva A."/>
            <person name="Heitman J."/>
            <person name="Chen Y."/>
            <person name="Sun S."/>
            <person name="Springer D."/>
            <person name="Dromer F."/>
            <person name="Young S."/>
            <person name="Zeng Q."/>
            <person name="Chapman S."/>
            <person name="Gujja S."/>
            <person name="Saif S."/>
            <person name="Birren B."/>
        </authorList>
    </citation>
    <scope>NUCLEOTIDE SEQUENCE [LARGE SCALE GENOMIC DNA]</scope>
    <source>
        <strain evidence="1 2">CBS 6273</strain>
    </source>
</reference>
<accession>A0A1E3KG20</accession>